<name>A0A2I7N7Y5_9NEIS</name>
<proteinExistence type="predicted"/>
<dbReference type="RefSeq" id="WP_102951862.1">
    <property type="nucleotide sequence ID" value="NZ_CP024847.1"/>
</dbReference>
<dbReference type="KEGG" id="nba:CUN60_09780"/>
<organism evidence="1 2">
    <name type="scientific">Aquella oligotrophica</name>
    <dbReference type="NCBI Taxonomy" id="2067065"/>
    <lineage>
        <taxon>Bacteria</taxon>
        <taxon>Pseudomonadati</taxon>
        <taxon>Pseudomonadota</taxon>
        <taxon>Betaproteobacteria</taxon>
        <taxon>Neisseriales</taxon>
        <taxon>Neisseriaceae</taxon>
        <taxon>Aquella</taxon>
    </lineage>
</organism>
<sequence>MRKIIFFIFSIYAMSYLYAEQPRNLTYSIIISSIKDNQTSKEFVTPSMYNVLLNTQDFKIITNLESGHSYSLTYKCMNTRIKKVSTPSNCGFSVSGVKLYLKFPTLNGGHALIKDIKQNTNSLDLNLNAESSGYIEIVNTSVSNPAIYSSNVFFIRSR</sequence>
<reference evidence="2" key="1">
    <citation type="submission" date="2017-11" db="EMBL/GenBank/DDBJ databases">
        <authorList>
            <person name="Chan K.G."/>
            <person name="Lee L.S."/>
        </authorList>
    </citation>
    <scope>NUCLEOTIDE SEQUENCE [LARGE SCALE GENOMIC DNA]</scope>
    <source>
        <strain evidence="2">DSM 100970</strain>
    </source>
</reference>
<keyword evidence="2" id="KW-1185">Reference proteome</keyword>
<accession>A0A2I7N7Y5</accession>
<protein>
    <submittedName>
        <fullName evidence="1">Uncharacterized protein</fullName>
    </submittedName>
</protein>
<dbReference type="Proteomes" id="UP000236655">
    <property type="component" value="Chromosome"/>
</dbReference>
<evidence type="ECO:0000313" key="1">
    <source>
        <dbReference type="EMBL" id="AUR52573.1"/>
    </source>
</evidence>
<gene>
    <name evidence="1" type="ORF">CUN60_09780</name>
</gene>
<evidence type="ECO:0000313" key="2">
    <source>
        <dbReference type="Proteomes" id="UP000236655"/>
    </source>
</evidence>
<dbReference type="AlphaFoldDB" id="A0A2I7N7Y5"/>
<dbReference type="EMBL" id="CP024847">
    <property type="protein sequence ID" value="AUR52573.1"/>
    <property type="molecule type" value="Genomic_DNA"/>
</dbReference>